<evidence type="ECO:0000313" key="18">
    <source>
        <dbReference type="Proteomes" id="UP000076394"/>
    </source>
</evidence>
<dbReference type="Pfam" id="PF08352">
    <property type="entry name" value="oligo_HPY"/>
    <property type="match status" value="1"/>
</dbReference>
<sequence length="322" mass="35121">MKNLLVVSNLHVYFETPAGLVRANNGLNLHLEEGCNLGIMGESGCGKTVLVYTLLGLQQPGKIITGSILFNGRELVNLPEAELNHIRGRQIALIPQNQSTALNPLLKVGEQIGEVCVNLNRPDIRLEGARKLLSDLGLGDIHSVEHILKSYPHQLSGGMRQRVLTAMALLSEPDLLVADEPTTALDANTRTTTLNILKEASKRTSLLVISHDLPALKTLCPKLGVMYAGRIVEYGDTLSLMSNPLHPYSRLLMKCQQAGDYIDIPLTGFESRDLLGDNEGCSFAPFCPQATGICFKELPPEVCLDNSRVVCHLYTQSGMKLC</sequence>
<dbReference type="CDD" id="cd03257">
    <property type="entry name" value="ABC_NikE_OppD_transporters"/>
    <property type="match status" value="1"/>
</dbReference>
<dbReference type="GO" id="GO:0005886">
    <property type="term" value="C:plasma membrane"/>
    <property type="evidence" value="ECO:0007669"/>
    <property type="project" value="UniProtKB-SubCell"/>
</dbReference>
<dbReference type="PATRIC" id="fig|61435.13.peg.1333"/>
<keyword evidence="4" id="KW-1003">Cell membrane</keyword>
<comment type="subcellular location">
    <subcellularLocation>
        <location evidence="1">Cell membrane</location>
        <topology evidence="1">Peripheral membrane protein</topology>
    </subcellularLocation>
</comment>
<reference evidence="17 18" key="1">
    <citation type="submission" date="2015-03" db="EMBL/GenBank/DDBJ databases">
        <title>Genomic characterization of Dehalococcoides mccartyi strain 11a5, an unusal plasmid-containing chloroethene dechlorinator.</title>
        <authorList>
            <person name="Zhao S."/>
            <person name="Ding C."/>
            <person name="He J."/>
        </authorList>
    </citation>
    <scope>NUCLEOTIDE SEQUENCE [LARGE SCALE GENOMIC DNA]</scope>
    <source>
        <strain evidence="17 18">11a5</strain>
    </source>
</reference>
<evidence type="ECO:0000256" key="13">
    <source>
        <dbReference type="ARBA" id="ARBA00039098"/>
    </source>
</evidence>
<comment type="catalytic activity">
    <reaction evidence="15">
        <text>Ni(2+)(out) + ATP + H2O = Ni(2+)(in) + ADP + phosphate + H(+)</text>
        <dbReference type="Rhea" id="RHEA:15557"/>
        <dbReference type="ChEBI" id="CHEBI:15377"/>
        <dbReference type="ChEBI" id="CHEBI:15378"/>
        <dbReference type="ChEBI" id="CHEBI:30616"/>
        <dbReference type="ChEBI" id="CHEBI:43474"/>
        <dbReference type="ChEBI" id="CHEBI:49786"/>
        <dbReference type="ChEBI" id="CHEBI:456216"/>
        <dbReference type="EC" id="7.2.2.11"/>
    </reaction>
    <physiologicalReaction direction="left-to-right" evidence="15">
        <dbReference type="Rhea" id="RHEA:15558"/>
    </physiologicalReaction>
</comment>
<dbReference type="Gene3D" id="3.40.50.300">
    <property type="entry name" value="P-loop containing nucleotide triphosphate hydrolases"/>
    <property type="match status" value="1"/>
</dbReference>
<dbReference type="GO" id="GO:0015413">
    <property type="term" value="F:ABC-type nickel transporter activity"/>
    <property type="evidence" value="ECO:0007669"/>
    <property type="project" value="UniProtKB-EC"/>
</dbReference>
<protein>
    <recommendedName>
        <fullName evidence="14">Nickel import system ATP-binding protein NikD</fullName>
        <ecNumber evidence="13">7.2.2.11</ecNumber>
    </recommendedName>
</protein>
<name>A0A142VBE8_9CHLR</name>
<dbReference type="SMART" id="SM00382">
    <property type="entry name" value="AAA"/>
    <property type="match status" value="1"/>
</dbReference>
<comment type="subunit">
    <text evidence="12">The complex is composed of two ATP-binding proteins (NikD and NikE), two transmembrane proteins (NikB and NikC) and a solute-binding protein (NikA).</text>
</comment>
<dbReference type="Pfam" id="PF00005">
    <property type="entry name" value="ABC_tran"/>
    <property type="match status" value="1"/>
</dbReference>
<evidence type="ECO:0000259" key="16">
    <source>
        <dbReference type="PROSITE" id="PS50893"/>
    </source>
</evidence>
<evidence type="ECO:0000256" key="2">
    <source>
        <dbReference type="ARBA" id="ARBA00005417"/>
    </source>
</evidence>
<dbReference type="EC" id="7.2.2.11" evidence="13"/>
<keyword evidence="11" id="KW-0472">Membrane</keyword>
<keyword evidence="9" id="KW-0406">Ion transport</keyword>
<dbReference type="GO" id="GO:0015833">
    <property type="term" value="P:peptide transport"/>
    <property type="evidence" value="ECO:0007669"/>
    <property type="project" value="InterPro"/>
</dbReference>
<dbReference type="InterPro" id="IPR050388">
    <property type="entry name" value="ABC_Ni/Peptide_Import"/>
</dbReference>
<keyword evidence="5" id="KW-0533">Nickel</keyword>
<evidence type="ECO:0000256" key="4">
    <source>
        <dbReference type="ARBA" id="ARBA00022475"/>
    </source>
</evidence>
<keyword evidence="3" id="KW-0813">Transport</keyword>
<evidence type="ECO:0000256" key="14">
    <source>
        <dbReference type="ARBA" id="ARBA00044143"/>
    </source>
</evidence>
<dbReference type="Proteomes" id="UP000076394">
    <property type="component" value="Chromosome"/>
</dbReference>
<dbReference type="OrthoDB" id="9806285at2"/>
<feature type="domain" description="ABC transporter" evidence="16">
    <location>
        <begin position="5"/>
        <end position="253"/>
    </location>
</feature>
<evidence type="ECO:0000256" key="1">
    <source>
        <dbReference type="ARBA" id="ARBA00004202"/>
    </source>
</evidence>
<evidence type="ECO:0000256" key="11">
    <source>
        <dbReference type="ARBA" id="ARBA00023136"/>
    </source>
</evidence>
<dbReference type="AlphaFoldDB" id="A0A142VBE8"/>
<accession>A0A142VBE8</accession>
<dbReference type="GO" id="GO:0005524">
    <property type="term" value="F:ATP binding"/>
    <property type="evidence" value="ECO:0007669"/>
    <property type="project" value="UniProtKB-KW"/>
</dbReference>
<evidence type="ECO:0000256" key="3">
    <source>
        <dbReference type="ARBA" id="ARBA00022448"/>
    </source>
</evidence>
<dbReference type="SUPFAM" id="SSF52540">
    <property type="entry name" value="P-loop containing nucleoside triphosphate hydrolases"/>
    <property type="match status" value="1"/>
</dbReference>
<gene>
    <name evidence="17" type="ORF">Dm11a5_1312</name>
</gene>
<evidence type="ECO:0000256" key="15">
    <source>
        <dbReference type="ARBA" id="ARBA00048610"/>
    </source>
</evidence>
<dbReference type="InterPro" id="IPR003439">
    <property type="entry name" value="ABC_transporter-like_ATP-bd"/>
</dbReference>
<keyword evidence="6" id="KW-0547">Nucleotide-binding</keyword>
<evidence type="ECO:0000313" key="17">
    <source>
        <dbReference type="EMBL" id="AMU87138.1"/>
    </source>
</evidence>
<dbReference type="PANTHER" id="PTHR43297:SF13">
    <property type="entry name" value="NICKEL ABC TRANSPORTER, ATP-BINDING PROTEIN"/>
    <property type="match status" value="1"/>
</dbReference>
<evidence type="ECO:0000256" key="5">
    <source>
        <dbReference type="ARBA" id="ARBA00022596"/>
    </source>
</evidence>
<evidence type="ECO:0000256" key="8">
    <source>
        <dbReference type="ARBA" id="ARBA00022967"/>
    </source>
</evidence>
<evidence type="ECO:0000256" key="12">
    <source>
        <dbReference type="ARBA" id="ARBA00038669"/>
    </source>
</evidence>
<dbReference type="RefSeq" id="WP_034376155.1">
    <property type="nucleotide sequence ID" value="NZ_AP024514.1"/>
</dbReference>
<comment type="similarity">
    <text evidence="2">Belongs to the ABC transporter superfamily.</text>
</comment>
<dbReference type="GO" id="GO:0016887">
    <property type="term" value="F:ATP hydrolysis activity"/>
    <property type="evidence" value="ECO:0007669"/>
    <property type="project" value="InterPro"/>
</dbReference>
<organism evidence="17 18">
    <name type="scientific">Dehalococcoides mccartyi</name>
    <dbReference type="NCBI Taxonomy" id="61435"/>
    <lineage>
        <taxon>Bacteria</taxon>
        <taxon>Bacillati</taxon>
        <taxon>Chloroflexota</taxon>
        <taxon>Dehalococcoidia</taxon>
        <taxon>Dehalococcoidales</taxon>
        <taxon>Dehalococcoidaceae</taxon>
        <taxon>Dehalococcoides</taxon>
    </lineage>
</organism>
<dbReference type="EMBL" id="CP011127">
    <property type="protein sequence ID" value="AMU87138.1"/>
    <property type="molecule type" value="Genomic_DNA"/>
</dbReference>
<dbReference type="InterPro" id="IPR013563">
    <property type="entry name" value="Oligopep_ABC_C"/>
</dbReference>
<dbReference type="InterPro" id="IPR027417">
    <property type="entry name" value="P-loop_NTPase"/>
</dbReference>
<dbReference type="PROSITE" id="PS50893">
    <property type="entry name" value="ABC_TRANSPORTER_2"/>
    <property type="match status" value="1"/>
</dbReference>
<evidence type="ECO:0000256" key="6">
    <source>
        <dbReference type="ARBA" id="ARBA00022741"/>
    </source>
</evidence>
<dbReference type="InterPro" id="IPR003593">
    <property type="entry name" value="AAA+_ATPase"/>
</dbReference>
<evidence type="ECO:0000256" key="10">
    <source>
        <dbReference type="ARBA" id="ARBA00023112"/>
    </source>
</evidence>
<keyword evidence="7 17" id="KW-0067">ATP-binding</keyword>
<keyword evidence="8" id="KW-1278">Translocase</keyword>
<keyword evidence="10" id="KW-0921">Nickel transport</keyword>
<evidence type="ECO:0000256" key="9">
    <source>
        <dbReference type="ARBA" id="ARBA00023065"/>
    </source>
</evidence>
<proteinExistence type="inferred from homology"/>
<evidence type="ECO:0000256" key="7">
    <source>
        <dbReference type="ARBA" id="ARBA00022840"/>
    </source>
</evidence>
<dbReference type="PANTHER" id="PTHR43297">
    <property type="entry name" value="OLIGOPEPTIDE TRANSPORT ATP-BINDING PROTEIN APPD"/>
    <property type="match status" value="1"/>
</dbReference>